<evidence type="ECO:0000256" key="1">
    <source>
        <dbReference type="SAM" id="MobiDB-lite"/>
    </source>
</evidence>
<feature type="compositionally biased region" description="Low complexity" evidence="1">
    <location>
        <begin position="17"/>
        <end position="28"/>
    </location>
</feature>
<feature type="compositionally biased region" description="Basic and acidic residues" evidence="1">
    <location>
        <begin position="65"/>
        <end position="74"/>
    </location>
</feature>
<dbReference type="Proteomes" id="UP001497482">
    <property type="component" value="Chromosome 12"/>
</dbReference>
<proteinExistence type="predicted"/>
<dbReference type="EMBL" id="OZ035834">
    <property type="protein sequence ID" value="CAL1575472.1"/>
    <property type="molecule type" value="Genomic_DNA"/>
</dbReference>
<gene>
    <name evidence="2" type="ORF">KC01_LOCUS7043</name>
</gene>
<sequence length="74" mass="8075">MTPPAGRADTHSGLQRGAAGTTFTTTATREPEYQDIAHASVKEEAAAEEGTNNVKTKRHAARGFTPDHSRWIRR</sequence>
<feature type="region of interest" description="Disordered" evidence="1">
    <location>
        <begin position="1"/>
        <end position="74"/>
    </location>
</feature>
<evidence type="ECO:0000313" key="2">
    <source>
        <dbReference type="EMBL" id="CAL1575472.1"/>
    </source>
</evidence>
<dbReference type="AlphaFoldDB" id="A0AAV2JIG3"/>
<keyword evidence="3" id="KW-1185">Reference proteome</keyword>
<organism evidence="2 3">
    <name type="scientific">Knipowitschia caucasica</name>
    <name type="common">Caucasian dwarf goby</name>
    <name type="synonym">Pomatoschistus caucasicus</name>
    <dbReference type="NCBI Taxonomy" id="637954"/>
    <lineage>
        <taxon>Eukaryota</taxon>
        <taxon>Metazoa</taxon>
        <taxon>Chordata</taxon>
        <taxon>Craniata</taxon>
        <taxon>Vertebrata</taxon>
        <taxon>Euteleostomi</taxon>
        <taxon>Actinopterygii</taxon>
        <taxon>Neopterygii</taxon>
        <taxon>Teleostei</taxon>
        <taxon>Neoteleostei</taxon>
        <taxon>Acanthomorphata</taxon>
        <taxon>Gobiaria</taxon>
        <taxon>Gobiiformes</taxon>
        <taxon>Gobioidei</taxon>
        <taxon>Gobiidae</taxon>
        <taxon>Gobiinae</taxon>
        <taxon>Knipowitschia</taxon>
    </lineage>
</organism>
<protein>
    <submittedName>
        <fullName evidence="2">Uncharacterized protein</fullName>
    </submittedName>
</protein>
<name>A0AAV2JIG3_KNICA</name>
<evidence type="ECO:0000313" key="3">
    <source>
        <dbReference type="Proteomes" id="UP001497482"/>
    </source>
</evidence>
<accession>A0AAV2JIG3</accession>
<reference evidence="2 3" key="1">
    <citation type="submission" date="2024-04" db="EMBL/GenBank/DDBJ databases">
        <authorList>
            <person name="Waldvogel A.-M."/>
            <person name="Schoenle A."/>
        </authorList>
    </citation>
    <scope>NUCLEOTIDE SEQUENCE [LARGE SCALE GENOMIC DNA]</scope>
</reference>